<dbReference type="AlphaFoldDB" id="A0A6J6CXH9"/>
<dbReference type="GO" id="GO:0046872">
    <property type="term" value="F:metal ion binding"/>
    <property type="evidence" value="ECO:0007669"/>
    <property type="project" value="UniProtKB-KW"/>
</dbReference>
<accession>A0A6J6CXH9</accession>
<comment type="similarity">
    <text evidence="1">Belongs to the GTP cyclohydrolase I type 2/NIF3 family.</text>
</comment>
<dbReference type="PANTHER" id="PTHR13799:SF14">
    <property type="entry name" value="GTP CYCLOHYDROLASE 1 TYPE 2 HOMOLOG"/>
    <property type="match status" value="1"/>
</dbReference>
<dbReference type="EMBL" id="CAEZSZ010000064">
    <property type="protein sequence ID" value="CAB4556290.1"/>
    <property type="molecule type" value="Genomic_DNA"/>
</dbReference>
<dbReference type="InterPro" id="IPR002678">
    <property type="entry name" value="DUF34/NIF3"/>
</dbReference>
<reference evidence="3" key="1">
    <citation type="submission" date="2020-05" db="EMBL/GenBank/DDBJ databases">
        <authorList>
            <person name="Chiriac C."/>
            <person name="Salcher M."/>
            <person name="Ghai R."/>
            <person name="Kavagutti S V."/>
        </authorList>
    </citation>
    <scope>NUCLEOTIDE SEQUENCE</scope>
</reference>
<protein>
    <submittedName>
        <fullName evidence="3">Unannotated protein</fullName>
    </submittedName>
</protein>
<organism evidence="3">
    <name type="scientific">freshwater metagenome</name>
    <dbReference type="NCBI Taxonomy" id="449393"/>
    <lineage>
        <taxon>unclassified sequences</taxon>
        <taxon>metagenomes</taxon>
        <taxon>ecological metagenomes</taxon>
    </lineage>
</organism>
<evidence type="ECO:0000256" key="1">
    <source>
        <dbReference type="ARBA" id="ARBA00006964"/>
    </source>
</evidence>
<dbReference type="InterPro" id="IPR036069">
    <property type="entry name" value="DUF34/NIF3_sf"/>
</dbReference>
<gene>
    <name evidence="3" type="ORF">UFOPK1561_00620</name>
</gene>
<dbReference type="NCBIfam" id="TIGR00486">
    <property type="entry name" value="YbgI_SA1388"/>
    <property type="match status" value="1"/>
</dbReference>
<dbReference type="PANTHER" id="PTHR13799">
    <property type="entry name" value="NGG1 INTERACTING FACTOR 3"/>
    <property type="match status" value="1"/>
</dbReference>
<sequence length="280" mass="29515">MSIELKVLVSTFEELWPLAGAESWDSPGLVSGNPGQSVSKVLLSVDVTSEILAEAKAAKCDLIFSHHPVLFKPVNTVSEISAKGSLLTQAISAGIAIYSAHTNADIVPDGVSDTLAKQLGLTGAKPIVASAGSDSGTSNKEIGHGRIGQLAEPIKLGDFARAIAKVLPATASGVRVAGDFNQLVKIVAVCGGAGDDFIPKAQELGADVYVTSDLRHHVAQEAREESIARKQPMALIDVSHWASEWLWLNQASSQLKALHPGLEVLVSDLRTDPWEFAVTQ</sequence>
<proteinExistence type="inferred from homology"/>
<dbReference type="GO" id="GO:0005737">
    <property type="term" value="C:cytoplasm"/>
    <property type="evidence" value="ECO:0007669"/>
    <property type="project" value="TreeGrafter"/>
</dbReference>
<evidence type="ECO:0000256" key="2">
    <source>
        <dbReference type="ARBA" id="ARBA00022723"/>
    </source>
</evidence>
<dbReference type="Pfam" id="PF01784">
    <property type="entry name" value="DUF34_NIF3"/>
    <property type="match status" value="1"/>
</dbReference>
<dbReference type="FunFam" id="3.40.1390.30:FF:000001">
    <property type="entry name" value="GTP cyclohydrolase 1 type 2"/>
    <property type="match status" value="1"/>
</dbReference>
<keyword evidence="2" id="KW-0479">Metal-binding</keyword>
<dbReference type="Gene3D" id="3.40.1390.30">
    <property type="entry name" value="NIF3 (NGG1p interacting factor 3)-like"/>
    <property type="match status" value="2"/>
</dbReference>
<name>A0A6J6CXH9_9ZZZZ</name>
<evidence type="ECO:0000313" key="3">
    <source>
        <dbReference type="EMBL" id="CAB4556290.1"/>
    </source>
</evidence>
<dbReference type="SUPFAM" id="SSF102705">
    <property type="entry name" value="NIF3 (NGG1p interacting factor 3)-like"/>
    <property type="match status" value="1"/>
</dbReference>